<keyword evidence="6" id="KW-0030">Aminoacyl-tRNA synthetase</keyword>
<dbReference type="InterPro" id="IPR017449">
    <property type="entry name" value="Pro-tRNA_synth_II"/>
</dbReference>
<evidence type="ECO:0000313" key="12">
    <source>
        <dbReference type="Proteomes" id="UP000039865"/>
    </source>
</evidence>
<proteinExistence type="inferred from homology"/>
<dbReference type="SMART" id="SM00946">
    <property type="entry name" value="ProRS-C_1"/>
    <property type="match status" value="1"/>
</dbReference>
<dbReference type="OMA" id="ISGCYIF"/>
<dbReference type="Pfam" id="PF09180">
    <property type="entry name" value="ProRS-C_1"/>
    <property type="match status" value="1"/>
</dbReference>
<comment type="catalytic activity">
    <reaction evidence="8">
        <text>tRNA(Pro) + L-proline + ATP = L-prolyl-tRNA(Pro) + AMP + diphosphate</text>
        <dbReference type="Rhea" id="RHEA:14305"/>
        <dbReference type="Rhea" id="RHEA-COMP:9700"/>
        <dbReference type="Rhea" id="RHEA-COMP:9702"/>
        <dbReference type="ChEBI" id="CHEBI:30616"/>
        <dbReference type="ChEBI" id="CHEBI:33019"/>
        <dbReference type="ChEBI" id="CHEBI:60039"/>
        <dbReference type="ChEBI" id="CHEBI:78442"/>
        <dbReference type="ChEBI" id="CHEBI:78532"/>
        <dbReference type="ChEBI" id="CHEBI:456215"/>
        <dbReference type="EC" id="6.1.1.15"/>
    </reaction>
</comment>
<dbReference type="FunFam" id="3.30.930.10:FF:000007">
    <property type="entry name" value="Bifunctional glutamate/proline--tRNA ligase"/>
    <property type="match status" value="1"/>
</dbReference>
<dbReference type="InterPro" id="IPR036754">
    <property type="entry name" value="YbaK/aa-tRNA-synt-asso_dom_sf"/>
</dbReference>
<dbReference type="Gene3D" id="3.40.50.800">
    <property type="entry name" value="Anticodon-binding domain"/>
    <property type="match status" value="1"/>
</dbReference>
<dbReference type="Pfam" id="PF03129">
    <property type="entry name" value="HGTP_anticodon"/>
    <property type="match status" value="1"/>
</dbReference>
<dbReference type="FunCoup" id="A0A077ZV44">
    <property type="interactions" value="187"/>
</dbReference>
<dbReference type="GO" id="GO:0002161">
    <property type="term" value="F:aminoacyl-tRNA deacylase activity"/>
    <property type="evidence" value="ECO:0007669"/>
    <property type="project" value="InterPro"/>
</dbReference>
<feature type="compositionally biased region" description="Low complexity" evidence="9">
    <location>
        <begin position="172"/>
        <end position="181"/>
    </location>
</feature>
<feature type="compositionally biased region" description="Basic and acidic residues" evidence="9">
    <location>
        <begin position="185"/>
        <end position="194"/>
    </location>
</feature>
<dbReference type="GO" id="GO:0004827">
    <property type="term" value="F:proline-tRNA ligase activity"/>
    <property type="evidence" value="ECO:0007669"/>
    <property type="project" value="UniProtKB-EC"/>
</dbReference>
<evidence type="ECO:0000256" key="7">
    <source>
        <dbReference type="ARBA" id="ARBA00029731"/>
    </source>
</evidence>
<dbReference type="InterPro" id="IPR033721">
    <property type="entry name" value="ProRS_core_arch_euk"/>
</dbReference>
<dbReference type="PANTHER" id="PTHR43382">
    <property type="entry name" value="PROLYL-TRNA SYNTHETASE"/>
    <property type="match status" value="1"/>
</dbReference>
<sequence length="696" mass="79171">MQDFTSLIQQTVKHAVANTVKEMLENCKFEGDHANTTFAKNLFLANKKKKEQMYLVIAVHDTEIDMKALTTHFKAGSGNLRAGDEAVMEQILGVKKGAVNLFGILNDTDNKVKLVLDSRIVAAERVGFHPMQNDATTSITVSDLHKIIELSGHNPEILDFSSLQSEAAPSGEAKQAPAKKAPQAKKTEEKKENAHQLGIEYTKEQNFSKWYQQVITRSEMIEYYEISGCYILRPLSYFIWESIQNFLDPRFKKNGVSNCYFPMFVSEAALSKEKDHIAGFAPEVAWVTKSGKTNLPEPIAIRPTSETIMYPSYAKWIHSHRDLPLCLNQWTNVVRWEFKHPTPFIRTREFLWQEGHTAHATTEEADVMVLSILDYYADCYKELLAVPVIKGRKSEEEKFAGANYTTTVELYVPSNGRGIQGATSHQLGQNFAKMFDVWFEDKAGQKQFAWQTSWGFSTRSIGAMIMVHSDDKGLVLPPRVAQIQVVIVPITYKDDDSNTILAKAEEVYNSLKAAGVRVFLDDRENYNPGFKYNHWELRGVPIRLELGKKDIEKGEVRMVRRDNGDKAQMKQEDLASEIPHMLNKIHNDMYERALKTRDEHMKEASTWEQFMEALNAKNIVQTPWCNVQECEKKAKDKSKEESLKIMEQAGEEEEVLTGSAKTLCLPFQPQTPLVAGEKCFHCGEEAKIKALWGRSY</sequence>
<evidence type="ECO:0000256" key="4">
    <source>
        <dbReference type="ARBA" id="ARBA00022840"/>
    </source>
</evidence>
<dbReference type="EMBL" id="CCKQ01002661">
    <property type="protein sequence ID" value="CDW73765.1"/>
    <property type="molecule type" value="Genomic_DNA"/>
</dbReference>
<dbReference type="InterPro" id="IPR002316">
    <property type="entry name" value="Pro-tRNA-ligase_IIa"/>
</dbReference>
<dbReference type="PANTHER" id="PTHR43382:SF2">
    <property type="entry name" value="BIFUNCTIONAL GLUTAMATE_PROLINE--TRNA LIGASE"/>
    <property type="match status" value="1"/>
</dbReference>
<keyword evidence="3" id="KW-0547">Nucleotide-binding</keyword>
<evidence type="ECO:0000256" key="1">
    <source>
        <dbReference type="ARBA" id="ARBA00012831"/>
    </source>
</evidence>
<dbReference type="SUPFAM" id="SSF64586">
    <property type="entry name" value="C-terminal domain of ProRS"/>
    <property type="match status" value="1"/>
</dbReference>
<dbReference type="InterPro" id="IPR002314">
    <property type="entry name" value="aa-tRNA-synt_IIb"/>
</dbReference>
<dbReference type="PRINTS" id="PR01046">
    <property type="entry name" value="TRNASYNTHPRO"/>
</dbReference>
<dbReference type="InParanoid" id="A0A077ZV44"/>
<dbReference type="Proteomes" id="UP000039865">
    <property type="component" value="Unassembled WGS sequence"/>
</dbReference>
<evidence type="ECO:0000313" key="11">
    <source>
        <dbReference type="EMBL" id="CDW73765.1"/>
    </source>
</evidence>
<dbReference type="Pfam" id="PF00587">
    <property type="entry name" value="tRNA-synt_2b"/>
    <property type="match status" value="1"/>
</dbReference>
<evidence type="ECO:0000256" key="2">
    <source>
        <dbReference type="ARBA" id="ARBA00022598"/>
    </source>
</evidence>
<dbReference type="InterPro" id="IPR045864">
    <property type="entry name" value="aa-tRNA-synth_II/BPL/LPL"/>
</dbReference>
<dbReference type="GO" id="GO:0017101">
    <property type="term" value="C:aminoacyl-tRNA synthetase multienzyme complex"/>
    <property type="evidence" value="ECO:0007669"/>
    <property type="project" value="TreeGrafter"/>
</dbReference>
<dbReference type="Gene3D" id="3.90.960.10">
    <property type="entry name" value="YbaK/aminoacyl-tRNA synthetase-associated domain"/>
    <property type="match status" value="1"/>
</dbReference>
<feature type="region of interest" description="Disordered" evidence="9">
    <location>
        <begin position="168"/>
        <end position="194"/>
    </location>
</feature>
<dbReference type="EC" id="6.1.1.15" evidence="1"/>
<dbReference type="InterPro" id="IPR036621">
    <property type="entry name" value="Anticodon-bd_dom_sf"/>
</dbReference>
<dbReference type="InterPro" id="IPR004154">
    <property type="entry name" value="Anticodon-bd"/>
</dbReference>
<evidence type="ECO:0000256" key="6">
    <source>
        <dbReference type="ARBA" id="ARBA00023146"/>
    </source>
</evidence>
<evidence type="ECO:0000256" key="5">
    <source>
        <dbReference type="ARBA" id="ARBA00022917"/>
    </source>
</evidence>
<dbReference type="SUPFAM" id="SSF55826">
    <property type="entry name" value="YbaK/ProRS associated domain"/>
    <property type="match status" value="1"/>
</dbReference>
<dbReference type="Pfam" id="PF04073">
    <property type="entry name" value="tRNA_edit"/>
    <property type="match status" value="1"/>
</dbReference>
<dbReference type="InterPro" id="IPR006195">
    <property type="entry name" value="aa-tRNA-synth_II"/>
</dbReference>
<keyword evidence="2" id="KW-0436">Ligase</keyword>
<dbReference type="SUPFAM" id="SSF55681">
    <property type="entry name" value="Class II aaRS and biotin synthetases"/>
    <property type="match status" value="1"/>
</dbReference>
<accession>A0A077ZV44</accession>
<dbReference type="CDD" id="cd04335">
    <property type="entry name" value="PrdX_deacylase"/>
    <property type="match status" value="1"/>
</dbReference>
<keyword evidence="5" id="KW-0648">Protein biosynthesis</keyword>
<name>A0A077ZV44_STYLE</name>
<dbReference type="SUPFAM" id="SSF52954">
    <property type="entry name" value="Class II aaRS ABD-related"/>
    <property type="match status" value="1"/>
</dbReference>
<dbReference type="OrthoDB" id="1350766at2759"/>
<organism evidence="11 12">
    <name type="scientific">Stylonychia lemnae</name>
    <name type="common">Ciliate</name>
    <dbReference type="NCBI Taxonomy" id="5949"/>
    <lineage>
        <taxon>Eukaryota</taxon>
        <taxon>Sar</taxon>
        <taxon>Alveolata</taxon>
        <taxon>Ciliophora</taxon>
        <taxon>Intramacronucleata</taxon>
        <taxon>Spirotrichea</taxon>
        <taxon>Stichotrichia</taxon>
        <taxon>Sporadotrichida</taxon>
        <taxon>Oxytrichidae</taxon>
        <taxon>Stylonychinae</taxon>
        <taxon>Stylonychia</taxon>
    </lineage>
</organism>
<evidence type="ECO:0000256" key="3">
    <source>
        <dbReference type="ARBA" id="ARBA00022741"/>
    </source>
</evidence>
<dbReference type="GO" id="GO:0006433">
    <property type="term" value="P:prolyl-tRNA aminoacylation"/>
    <property type="evidence" value="ECO:0007669"/>
    <property type="project" value="InterPro"/>
</dbReference>
<dbReference type="AlphaFoldDB" id="A0A077ZV44"/>
<feature type="domain" description="Aminoacyl-transfer RNA synthetases class-II family profile" evidence="10">
    <location>
        <begin position="210"/>
        <end position="477"/>
    </location>
</feature>
<evidence type="ECO:0000259" key="10">
    <source>
        <dbReference type="PROSITE" id="PS50862"/>
    </source>
</evidence>
<dbReference type="FunFam" id="3.40.50.800:FF:000005">
    <property type="entry name" value="bifunctional glutamate/proline--tRNA ligase"/>
    <property type="match status" value="1"/>
</dbReference>
<dbReference type="NCBIfam" id="TIGR00408">
    <property type="entry name" value="proS_fam_I"/>
    <property type="match status" value="1"/>
</dbReference>
<protein>
    <recommendedName>
        <fullName evidence="1">proline--tRNA ligase</fullName>
        <ecNumber evidence="1">6.1.1.15</ecNumber>
    </recommendedName>
    <alternativeName>
        <fullName evidence="7">Prolyl-tRNA synthetase</fullName>
    </alternativeName>
</protein>
<gene>
    <name evidence="11" type="primary">Contig14271.g15195</name>
    <name evidence="11" type="ORF">STYLEM_2753</name>
</gene>
<evidence type="ECO:0000256" key="9">
    <source>
        <dbReference type="SAM" id="MobiDB-lite"/>
    </source>
</evidence>
<dbReference type="GO" id="GO:0005524">
    <property type="term" value="F:ATP binding"/>
    <property type="evidence" value="ECO:0007669"/>
    <property type="project" value="UniProtKB-KW"/>
</dbReference>
<dbReference type="InterPro" id="IPR004499">
    <property type="entry name" value="Pro-tRNA-ligase_IIa_arc-type"/>
</dbReference>
<dbReference type="InterPro" id="IPR007214">
    <property type="entry name" value="YbaK/aa-tRNA-synth-assoc-dom"/>
</dbReference>
<dbReference type="CDD" id="cd00862">
    <property type="entry name" value="ProRS_anticodon_zinc"/>
    <property type="match status" value="1"/>
</dbReference>
<dbReference type="InterPro" id="IPR016061">
    <property type="entry name" value="Pro-tRNA_ligase_II_C"/>
</dbReference>
<dbReference type="GO" id="GO:0005737">
    <property type="term" value="C:cytoplasm"/>
    <property type="evidence" value="ECO:0007669"/>
    <property type="project" value="InterPro"/>
</dbReference>
<dbReference type="HAMAP" id="MF_01571">
    <property type="entry name" value="Pro_tRNA_synth_type3"/>
    <property type="match status" value="1"/>
</dbReference>
<reference evidence="11 12" key="1">
    <citation type="submission" date="2014-06" db="EMBL/GenBank/DDBJ databases">
        <authorList>
            <person name="Swart Estienne"/>
        </authorList>
    </citation>
    <scope>NUCLEOTIDE SEQUENCE [LARGE SCALE GENOMIC DNA]</scope>
    <source>
        <strain evidence="11 12">130c</strain>
    </source>
</reference>
<dbReference type="PROSITE" id="PS50862">
    <property type="entry name" value="AA_TRNA_LIGASE_II"/>
    <property type="match status" value="1"/>
</dbReference>
<dbReference type="Gene3D" id="3.30.110.30">
    <property type="entry name" value="C-terminal domain of ProRS"/>
    <property type="match status" value="1"/>
</dbReference>
<dbReference type="Gene3D" id="3.30.930.10">
    <property type="entry name" value="Bira Bifunctional Protein, Domain 2"/>
    <property type="match status" value="1"/>
</dbReference>
<evidence type="ECO:0000256" key="8">
    <source>
        <dbReference type="ARBA" id="ARBA00047671"/>
    </source>
</evidence>
<dbReference type="FunFam" id="3.30.110.30:FF:000001">
    <property type="entry name" value="Bifunctional glutamate/proline--tRNA ligase"/>
    <property type="match status" value="1"/>
</dbReference>
<dbReference type="CDD" id="cd00778">
    <property type="entry name" value="ProRS_core_arch_euk"/>
    <property type="match status" value="1"/>
</dbReference>
<keyword evidence="4" id="KW-0067">ATP-binding</keyword>
<keyword evidence="12" id="KW-1185">Reference proteome</keyword>